<dbReference type="STRING" id="398579.Spea_2001"/>
<dbReference type="Proteomes" id="UP000002608">
    <property type="component" value="Chromosome"/>
</dbReference>
<reference evidence="2 3" key="1">
    <citation type="submission" date="2007-10" db="EMBL/GenBank/DDBJ databases">
        <title>Complete sequence of Shewanella pealeana ATCC 700345.</title>
        <authorList>
            <consortium name="US DOE Joint Genome Institute"/>
            <person name="Copeland A."/>
            <person name="Lucas S."/>
            <person name="Lapidus A."/>
            <person name="Barry K."/>
            <person name="Glavina del Rio T."/>
            <person name="Dalin E."/>
            <person name="Tice H."/>
            <person name="Pitluck S."/>
            <person name="Chertkov O."/>
            <person name="Brettin T."/>
            <person name="Bruce D."/>
            <person name="Detter J.C."/>
            <person name="Han C."/>
            <person name="Schmutz J."/>
            <person name="Larimer F."/>
            <person name="Land M."/>
            <person name="Hauser L."/>
            <person name="Kyrpides N."/>
            <person name="Kim E."/>
            <person name="Zhao J.-S.Z."/>
            <person name="Manno D."/>
            <person name="Hawari J."/>
            <person name="Richardson P."/>
        </authorList>
    </citation>
    <scope>NUCLEOTIDE SEQUENCE [LARGE SCALE GENOMIC DNA]</scope>
    <source>
        <strain evidence="3">ATCC 700345 / ANG-SQ1</strain>
    </source>
</reference>
<protein>
    <recommendedName>
        <fullName evidence="4">Transporter</fullName>
    </recommendedName>
</protein>
<accession>A8H434</accession>
<feature type="chain" id="PRO_5002723262" description="Transporter" evidence="1">
    <location>
        <begin position="20"/>
        <end position="296"/>
    </location>
</feature>
<evidence type="ECO:0008006" key="4">
    <source>
        <dbReference type="Google" id="ProtNLM"/>
    </source>
</evidence>
<feature type="signal peptide" evidence="1">
    <location>
        <begin position="1"/>
        <end position="19"/>
    </location>
</feature>
<evidence type="ECO:0000256" key="1">
    <source>
        <dbReference type="SAM" id="SignalP"/>
    </source>
</evidence>
<evidence type="ECO:0000313" key="3">
    <source>
        <dbReference type="Proteomes" id="UP000002608"/>
    </source>
</evidence>
<dbReference type="InterPro" id="IPR025737">
    <property type="entry name" value="FApF"/>
</dbReference>
<name>A8H434_SHEPA</name>
<dbReference type="Pfam" id="PF13557">
    <property type="entry name" value="Phenol_MetA_deg"/>
    <property type="match status" value="1"/>
</dbReference>
<proteinExistence type="predicted"/>
<evidence type="ECO:0000313" key="2">
    <source>
        <dbReference type="EMBL" id="ABV87321.1"/>
    </source>
</evidence>
<dbReference type="EMBL" id="CP000851">
    <property type="protein sequence ID" value="ABV87321.1"/>
    <property type="molecule type" value="Genomic_DNA"/>
</dbReference>
<gene>
    <name evidence="2" type="ordered locus">Spea_2001</name>
</gene>
<dbReference type="HOGENOM" id="CLU_077940_0_0_6"/>
<sequence>MVKTRPLFTLLLVCSPCAAQDLEPRSYTNIPIGMHFLAAGVVHSEGNLSPAPSAPIKNANLSINAAVIGYAHTFDLSGSSSKVDLSTTRVCYQGSAEFNGQQLNADRCGYGDPSIRVTWNFFGAPALQAKDFSQWQQGVVVGASMQVSVPMGSYDGDKLLNAGSNRWVFRPGIGMSHKLGRWYYDVIASVRLYGDNDDFFNDTKLEQKPQFTLQGHLIYNISRGHWISLNGNLFFGGETSKDKINSLDKQRNSRFGITYSFPVNAQHSVKLYANTGVVTQVGNDFDTLGALWQYRF</sequence>
<organism evidence="2 3">
    <name type="scientific">Shewanella pealeana (strain ATCC 700345 / ANG-SQ1)</name>
    <dbReference type="NCBI Taxonomy" id="398579"/>
    <lineage>
        <taxon>Bacteria</taxon>
        <taxon>Pseudomonadati</taxon>
        <taxon>Pseudomonadota</taxon>
        <taxon>Gammaproteobacteria</taxon>
        <taxon>Alteromonadales</taxon>
        <taxon>Shewanellaceae</taxon>
        <taxon>Shewanella</taxon>
    </lineage>
</organism>
<dbReference type="eggNOG" id="COG4313">
    <property type="taxonomic scope" value="Bacteria"/>
</dbReference>
<keyword evidence="1" id="KW-0732">Signal</keyword>
<dbReference type="AlphaFoldDB" id="A8H434"/>
<keyword evidence="3" id="KW-1185">Reference proteome</keyword>
<dbReference type="KEGG" id="spl:Spea_2001"/>